<feature type="compositionally biased region" description="Basic and acidic residues" evidence="1">
    <location>
        <begin position="102"/>
        <end position="115"/>
    </location>
</feature>
<feature type="compositionally biased region" description="Basic and acidic residues" evidence="1">
    <location>
        <begin position="227"/>
        <end position="240"/>
    </location>
</feature>
<dbReference type="GO" id="GO:0005737">
    <property type="term" value="C:cytoplasm"/>
    <property type="evidence" value="ECO:0007669"/>
    <property type="project" value="TreeGrafter"/>
</dbReference>
<keyword evidence="3" id="KW-1185">Reference proteome</keyword>
<evidence type="ECO:0000256" key="1">
    <source>
        <dbReference type="SAM" id="MobiDB-lite"/>
    </source>
</evidence>
<evidence type="ECO:0008006" key="4">
    <source>
        <dbReference type="Google" id="ProtNLM"/>
    </source>
</evidence>
<dbReference type="Proteomes" id="UP000694403">
    <property type="component" value="Unplaced"/>
</dbReference>
<dbReference type="PANTHER" id="PTHR21555:SF0">
    <property type="entry name" value="SPECIFICALLY ANDROGEN-REGULATED GENE PROTEIN"/>
    <property type="match status" value="1"/>
</dbReference>
<feature type="region of interest" description="Disordered" evidence="1">
    <location>
        <begin position="57"/>
        <end position="120"/>
    </location>
</feature>
<feature type="compositionally biased region" description="Polar residues" evidence="1">
    <location>
        <begin position="173"/>
        <end position="192"/>
    </location>
</feature>
<feature type="region of interest" description="Disordered" evidence="1">
    <location>
        <begin position="1"/>
        <end position="33"/>
    </location>
</feature>
<dbReference type="Ensembl" id="ENSCSRT00000001448.1">
    <property type="protein sequence ID" value="ENSCSRP00000001404.1"/>
    <property type="gene ID" value="ENSCSRG00000001137.1"/>
</dbReference>
<reference evidence="2" key="1">
    <citation type="submission" date="2025-08" db="UniProtKB">
        <authorList>
            <consortium name="Ensembl"/>
        </authorList>
    </citation>
    <scope>IDENTIFICATION</scope>
</reference>
<accession>A0A8C3XIB6</accession>
<feature type="region of interest" description="Disordered" evidence="1">
    <location>
        <begin position="154"/>
        <end position="518"/>
    </location>
</feature>
<feature type="compositionally biased region" description="Polar residues" evidence="1">
    <location>
        <begin position="455"/>
        <end position="467"/>
    </location>
</feature>
<proteinExistence type="predicted"/>
<sequence>MPKEDLWLGTAGQDSGSCDSMVSTNSSHSEFSDNSYDYLSVEEKECLMFLEETIDSLDTEADSGVSADETDYAERSKHPRTWPKRDVVPKNLDSGSPMESFGQRHEVEHKGDKHGSLLSSSAPVVVTSSGYRSLPRSVNAASAQTTPKVCVSKAIDLTDGPTPKAQETRKSSWKMQGTEDQSNHQPSMSTRMKPSDLESVIIHPPEPFQDRRVNKPPVLSKGPGNGSEDKLLLNDLEGKAEAAMGNEAEVTSQHFAPENARLPLKEEKKHCEKGRESATDLQGSREKSPSKEASLDSNIKPGPPTAPKPRKLPPNIILKPSKISPAPLVDPNHNRKVPSPSSPKHKSNTSDSSAEKQERARWEALEKLGLLHDKGRESKVHVVRPPTAPKPNPVLIPRAGSRDNLNSDDGTDAPANEKPDQQCAPGLNPAESTAPGLRQTIKSNSLERSGIGLSSEDQNMDSSSLGKTSVPKKMAPSVIRNNRTRPASLGTREEFIELKASKTDHEEPGKSDKRKSYPLLKFPRPTCVSVKITPKGATDENRREALKKLGLLKE</sequence>
<dbReference type="AlphaFoldDB" id="A0A8C3XIB6"/>
<name>A0A8C3XIB6_CHESE</name>
<evidence type="ECO:0000313" key="2">
    <source>
        <dbReference type="Ensembl" id="ENSCSRP00000001404.1"/>
    </source>
</evidence>
<feature type="compositionally biased region" description="Basic and acidic residues" evidence="1">
    <location>
        <begin position="491"/>
        <end position="515"/>
    </location>
</feature>
<reference evidence="2" key="2">
    <citation type="submission" date="2025-09" db="UniProtKB">
        <authorList>
            <consortium name="Ensembl"/>
        </authorList>
    </citation>
    <scope>IDENTIFICATION</scope>
</reference>
<protein>
    <recommendedName>
        <fullName evidence="4">Specifically androgen-regulated gene protein</fullName>
    </recommendedName>
</protein>
<feature type="compositionally biased region" description="Polar residues" evidence="1">
    <location>
        <begin position="12"/>
        <end position="33"/>
    </location>
</feature>
<feature type="compositionally biased region" description="Basic and acidic residues" evidence="1">
    <location>
        <begin position="263"/>
        <end position="294"/>
    </location>
</feature>
<dbReference type="Pfam" id="PF15385">
    <property type="entry name" value="SARG"/>
    <property type="match status" value="2"/>
</dbReference>
<dbReference type="PANTHER" id="PTHR21555">
    <property type="entry name" value="SPECIFICALLY ANDROGEN-REGULATED GENE PROTEIN"/>
    <property type="match status" value="1"/>
</dbReference>
<dbReference type="InterPro" id="IPR026152">
    <property type="entry name" value="SARG"/>
</dbReference>
<feature type="compositionally biased region" description="Basic and acidic residues" evidence="1">
    <location>
        <begin position="353"/>
        <end position="380"/>
    </location>
</feature>
<evidence type="ECO:0000313" key="3">
    <source>
        <dbReference type="Proteomes" id="UP000694403"/>
    </source>
</evidence>
<organism evidence="2 3">
    <name type="scientific">Chelydra serpentina</name>
    <name type="common">Snapping turtle</name>
    <name type="synonym">Testudo serpentina</name>
    <dbReference type="NCBI Taxonomy" id="8475"/>
    <lineage>
        <taxon>Eukaryota</taxon>
        <taxon>Metazoa</taxon>
        <taxon>Chordata</taxon>
        <taxon>Craniata</taxon>
        <taxon>Vertebrata</taxon>
        <taxon>Euteleostomi</taxon>
        <taxon>Archelosauria</taxon>
        <taxon>Testudinata</taxon>
        <taxon>Testudines</taxon>
        <taxon>Cryptodira</taxon>
        <taxon>Durocryptodira</taxon>
        <taxon>Americhelydia</taxon>
        <taxon>Chelydroidea</taxon>
        <taxon>Chelydridae</taxon>
        <taxon>Chelydra</taxon>
    </lineage>
</organism>